<evidence type="ECO:0000256" key="1">
    <source>
        <dbReference type="SAM" id="Phobius"/>
    </source>
</evidence>
<dbReference type="AlphaFoldDB" id="A0AAV4RNV9"/>
<dbReference type="Proteomes" id="UP001054837">
    <property type="component" value="Unassembled WGS sequence"/>
</dbReference>
<comment type="caution">
    <text evidence="2">The sequence shown here is derived from an EMBL/GenBank/DDBJ whole genome shotgun (WGS) entry which is preliminary data.</text>
</comment>
<keyword evidence="1" id="KW-0472">Membrane</keyword>
<sequence>MRTSEPDLVLGVLYFRRLTFVLTVLKADICVYACMCRCVKIRGLARILGVFLSHFGSFLLTLPFFDSFNIYCRRIGSLTIGVESREFGFVSIFLSHLMWTKVIGQFFFDFTTGFSQSLHNTEGQL</sequence>
<organism evidence="2 3">
    <name type="scientific">Caerostris darwini</name>
    <dbReference type="NCBI Taxonomy" id="1538125"/>
    <lineage>
        <taxon>Eukaryota</taxon>
        <taxon>Metazoa</taxon>
        <taxon>Ecdysozoa</taxon>
        <taxon>Arthropoda</taxon>
        <taxon>Chelicerata</taxon>
        <taxon>Arachnida</taxon>
        <taxon>Araneae</taxon>
        <taxon>Araneomorphae</taxon>
        <taxon>Entelegynae</taxon>
        <taxon>Araneoidea</taxon>
        <taxon>Araneidae</taxon>
        <taxon>Caerostris</taxon>
    </lineage>
</organism>
<keyword evidence="1" id="KW-1133">Transmembrane helix</keyword>
<evidence type="ECO:0000313" key="3">
    <source>
        <dbReference type="Proteomes" id="UP001054837"/>
    </source>
</evidence>
<reference evidence="2 3" key="1">
    <citation type="submission" date="2021-06" db="EMBL/GenBank/DDBJ databases">
        <title>Caerostris darwini draft genome.</title>
        <authorList>
            <person name="Kono N."/>
            <person name="Arakawa K."/>
        </authorList>
    </citation>
    <scope>NUCLEOTIDE SEQUENCE [LARGE SCALE GENOMIC DNA]</scope>
</reference>
<accession>A0AAV4RNV9</accession>
<feature type="transmembrane region" description="Helical" evidence="1">
    <location>
        <begin position="47"/>
        <end position="65"/>
    </location>
</feature>
<name>A0AAV4RNV9_9ARAC</name>
<protein>
    <submittedName>
        <fullName evidence="2">Uncharacterized protein</fullName>
    </submittedName>
</protein>
<dbReference type="EMBL" id="BPLQ01006612">
    <property type="protein sequence ID" value="GIY23948.1"/>
    <property type="molecule type" value="Genomic_DNA"/>
</dbReference>
<proteinExistence type="predicted"/>
<keyword evidence="3" id="KW-1185">Reference proteome</keyword>
<gene>
    <name evidence="2" type="ORF">CDAR_467451</name>
</gene>
<evidence type="ECO:0000313" key="2">
    <source>
        <dbReference type="EMBL" id="GIY23948.1"/>
    </source>
</evidence>
<keyword evidence="1" id="KW-0812">Transmembrane</keyword>